<evidence type="ECO:0000256" key="1">
    <source>
        <dbReference type="SAM" id="Phobius"/>
    </source>
</evidence>
<dbReference type="Proteomes" id="UP001237011">
    <property type="component" value="Chromosome"/>
</dbReference>
<feature type="transmembrane region" description="Helical" evidence="1">
    <location>
        <begin position="194"/>
        <end position="218"/>
    </location>
</feature>
<reference evidence="2" key="1">
    <citation type="submission" date="2023-08" db="EMBL/GenBank/DDBJ databases">
        <title>Complete genome sequence of Mycoplasma seminis 2200.</title>
        <authorList>
            <person name="Spergser J."/>
        </authorList>
    </citation>
    <scope>NUCLEOTIDE SEQUENCE [LARGE SCALE GENOMIC DNA]</scope>
    <source>
        <strain evidence="2">2200</strain>
    </source>
</reference>
<dbReference type="Gene3D" id="1.10.1760.20">
    <property type="match status" value="1"/>
</dbReference>
<evidence type="ECO:0008006" key="4">
    <source>
        <dbReference type="Google" id="ProtNLM"/>
    </source>
</evidence>
<keyword evidence="1" id="KW-0472">Membrane</keyword>
<sequence>MQPEVKTLKWNYDFNTIYKIAFSGIMLALSIILSFICNFLKFNAFLNFNFALIPIFITLYYIGLNFALLVTFARFLISPILSAFSLSLGLGVEYLGNFILFCSQIVTLLIFFHIYNGVSKRNNSRFLISNLIAMVISMLSVAILMSILNTFLFNLIYFKMLGYSDFSLASVVKIYDSSLKAFFFFIPNYYLGSFTLYFLFNLTNIFINFFIIYIFIAWENKSNFINKINSKHTKNSYN</sequence>
<protein>
    <recommendedName>
        <fullName evidence="4">ECF transporter S component</fullName>
    </recommendedName>
</protein>
<gene>
    <name evidence="2" type="ORF">Q8852_03265</name>
</gene>
<dbReference type="NCBIfam" id="NF046054">
    <property type="entry name" value="memb_MPN527"/>
    <property type="match status" value="1"/>
</dbReference>
<keyword evidence="1" id="KW-0812">Transmembrane</keyword>
<proteinExistence type="predicted"/>
<name>A0ABY9H9V7_9MOLU</name>
<feature type="transmembrane region" description="Helical" evidence="1">
    <location>
        <begin position="127"/>
        <end position="158"/>
    </location>
</feature>
<evidence type="ECO:0000313" key="3">
    <source>
        <dbReference type="Proteomes" id="UP001237011"/>
    </source>
</evidence>
<feature type="transmembrane region" description="Helical" evidence="1">
    <location>
        <begin position="20"/>
        <end position="40"/>
    </location>
</feature>
<feature type="transmembrane region" description="Helical" evidence="1">
    <location>
        <begin position="97"/>
        <end position="115"/>
    </location>
</feature>
<feature type="transmembrane region" description="Helical" evidence="1">
    <location>
        <begin position="52"/>
        <end position="77"/>
    </location>
</feature>
<accession>A0ABY9H9V7</accession>
<dbReference type="RefSeq" id="WP_305937753.1">
    <property type="nucleotide sequence ID" value="NZ_CP132191.1"/>
</dbReference>
<keyword evidence="3" id="KW-1185">Reference proteome</keyword>
<keyword evidence="1" id="KW-1133">Transmembrane helix</keyword>
<dbReference type="EMBL" id="CP132191">
    <property type="protein sequence ID" value="WLP85317.1"/>
    <property type="molecule type" value="Genomic_DNA"/>
</dbReference>
<organism evidence="2 3">
    <name type="scientific">Mycoplasma seminis</name>
    <dbReference type="NCBI Taxonomy" id="512749"/>
    <lineage>
        <taxon>Bacteria</taxon>
        <taxon>Bacillati</taxon>
        <taxon>Mycoplasmatota</taxon>
        <taxon>Mollicutes</taxon>
        <taxon>Mycoplasmataceae</taxon>
        <taxon>Mycoplasma</taxon>
    </lineage>
</organism>
<evidence type="ECO:0000313" key="2">
    <source>
        <dbReference type="EMBL" id="WLP85317.1"/>
    </source>
</evidence>